<evidence type="ECO:0000313" key="2">
    <source>
        <dbReference type="Proteomes" id="UP000029558"/>
    </source>
</evidence>
<dbReference type="AlphaFoldDB" id="A0A1L6TE38"/>
<sequence>MSYPALIQQIDKLSKKYGFERHKMRFISGITDAETLAAERKLSHVDAEGLIQQYGINGIWLAWLTDDGLLIEDECFKYIDELLATPSYAEEWFDLVNGHEEIQKKEAQGLDK</sequence>
<keyword evidence="1" id="KW-0067">ATP-binding</keyword>
<dbReference type="OrthoDB" id="5615899at2"/>
<dbReference type="EMBL" id="CP012508">
    <property type="protein sequence ID" value="ALB23691.1"/>
    <property type="molecule type" value="Genomic_DNA"/>
</dbReference>
<gene>
    <name evidence="1" type="ORF">KU39_2515</name>
</gene>
<protein>
    <submittedName>
        <fullName evidence="1">DEAD/DEAH box helicase</fullName>
    </submittedName>
</protein>
<dbReference type="Proteomes" id="UP000029558">
    <property type="component" value="Chromosome"/>
</dbReference>
<organism evidence="1 2">
    <name type="scientific">Piscirickettsia salmonis</name>
    <dbReference type="NCBI Taxonomy" id="1238"/>
    <lineage>
        <taxon>Bacteria</taxon>
        <taxon>Pseudomonadati</taxon>
        <taxon>Pseudomonadota</taxon>
        <taxon>Gammaproteobacteria</taxon>
        <taxon>Thiotrichales</taxon>
        <taxon>Piscirickettsiaceae</taxon>
        <taxon>Piscirickettsia</taxon>
    </lineage>
</organism>
<keyword evidence="1" id="KW-0378">Hydrolase</keyword>
<reference evidence="1 2" key="1">
    <citation type="journal article" date="2014" name="Genome Announc.">
        <title>Comparative Genome Analysis of Two Isolates of the Fish Pathogen Piscirickettsia salmonis from Different Hosts Reveals Major Differences in Virulence-Associated Secretion Systems.</title>
        <authorList>
            <person name="Bohle H."/>
            <person name="Henriquez P."/>
            <person name="Grothusen H."/>
            <person name="Navas E."/>
            <person name="Sandoval A."/>
            <person name="Bustamante F."/>
            <person name="Bustos P."/>
            <person name="Mancilla M."/>
        </authorList>
    </citation>
    <scope>NUCLEOTIDE SEQUENCE [LARGE SCALE GENOMIC DNA]</scope>
    <source>
        <strain evidence="2">B1-32597</strain>
    </source>
</reference>
<dbReference type="GO" id="GO:0004386">
    <property type="term" value="F:helicase activity"/>
    <property type="evidence" value="ECO:0007669"/>
    <property type="project" value="UniProtKB-KW"/>
</dbReference>
<keyword evidence="1" id="KW-0547">Nucleotide-binding</keyword>
<evidence type="ECO:0000313" key="1">
    <source>
        <dbReference type="EMBL" id="ALB23691.1"/>
    </source>
</evidence>
<keyword evidence="1" id="KW-0347">Helicase</keyword>
<dbReference type="RefSeq" id="WP_017376606.1">
    <property type="nucleotide sequence ID" value="NZ_CP012508.1"/>
</dbReference>
<proteinExistence type="predicted"/>
<accession>A0A1L6TE38</accession>
<name>A0A1L6TE38_PISSA</name>